<evidence type="ECO:0000313" key="13">
    <source>
        <dbReference type="EMBL" id="KAK4524872.1"/>
    </source>
</evidence>
<dbReference type="CDD" id="cd18787">
    <property type="entry name" value="SF2_C_DEAD"/>
    <property type="match status" value="1"/>
</dbReference>
<dbReference type="GO" id="GO:0003723">
    <property type="term" value="F:RNA binding"/>
    <property type="evidence" value="ECO:0007669"/>
    <property type="project" value="UniProtKB-KW"/>
</dbReference>
<dbReference type="PROSITE" id="PS51192">
    <property type="entry name" value="HELICASE_ATP_BIND_1"/>
    <property type="match status" value="1"/>
</dbReference>
<sequence length="519" mass="58894">MQNVNFCGPFDYFDRRLEEEQMEQIARTLFAGTTCMFSRKRKVDISNETFKRKKSGSDTNESSYSLRDFGLTELEPDQNTRMFIEKYIRKRLRIRLNKEVFSPSLLLHFQDLQTIFGASEKLLNLLESSGYREPTPIQRQVIPCMLNDMQVLACSMTGSGKTLAFVIPIIIKLLKHRSECLGNNKSLHAVILEPTKELVLQTERVIRSTTVDLDIESYSLTSKVASDSDILTVDIIVATPFSLLSALRQDKVDLSGLSDLVIDEADKMFEEQFLEQIDEILSYCSSNSVYKHLFSATLPDKVESMARTFIDDPVRIIVGKGSGNGSFSCIDTIDQQLKFTGNEAGKRFALEELFRNGIAAPVLIFVQDKKRVTDLSRLLERMKISASYIHADCSQEHRVRAVNDFKKGIVTALVTSDLLCRGMDFRCVRTVINYDFPTSLNTYIHRIGRTGRAGRKGVAISFFGEEDREMLRPIANFIVACGAQLPDWILSLPSPSRNQKRKLERRPPKRGEILPPDHS</sequence>
<dbReference type="GO" id="GO:0016787">
    <property type="term" value="F:hydrolase activity"/>
    <property type="evidence" value="ECO:0007669"/>
    <property type="project" value="UniProtKB-KW"/>
</dbReference>
<evidence type="ECO:0000256" key="5">
    <source>
        <dbReference type="ARBA" id="ARBA00022840"/>
    </source>
</evidence>
<dbReference type="PROSITE" id="PS00039">
    <property type="entry name" value="DEAD_ATP_HELICASE"/>
    <property type="match status" value="1"/>
</dbReference>
<evidence type="ECO:0000256" key="9">
    <source>
        <dbReference type="RuleBase" id="RU000492"/>
    </source>
</evidence>
<dbReference type="InterPro" id="IPR050079">
    <property type="entry name" value="DEAD_box_RNA_helicase"/>
</dbReference>
<organism evidence="13 14">
    <name type="scientific">Galdieria yellowstonensis</name>
    <dbReference type="NCBI Taxonomy" id="3028027"/>
    <lineage>
        <taxon>Eukaryota</taxon>
        <taxon>Rhodophyta</taxon>
        <taxon>Bangiophyceae</taxon>
        <taxon>Galdieriales</taxon>
        <taxon>Galdieriaceae</taxon>
        <taxon>Galdieria</taxon>
    </lineage>
</organism>
<dbReference type="Pfam" id="PF00271">
    <property type="entry name" value="Helicase_C"/>
    <property type="match status" value="1"/>
</dbReference>
<dbReference type="GO" id="GO:0005524">
    <property type="term" value="F:ATP binding"/>
    <property type="evidence" value="ECO:0007669"/>
    <property type="project" value="UniProtKB-KW"/>
</dbReference>
<keyword evidence="14" id="KW-1185">Reference proteome</keyword>
<evidence type="ECO:0000313" key="14">
    <source>
        <dbReference type="Proteomes" id="UP001300502"/>
    </source>
</evidence>
<feature type="region of interest" description="Disordered" evidence="10">
    <location>
        <begin position="496"/>
        <end position="519"/>
    </location>
</feature>
<keyword evidence="3 9" id="KW-0378">Hydrolase</keyword>
<dbReference type="EMBL" id="JANCYU010000026">
    <property type="protein sequence ID" value="KAK4524872.1"/>
    <property type="molecule type" value="Genomic_DNA"/>
</dbReference>
<feature type="domain" description="Helicase C-terminal" evidence="12">
    <location>
        <begin position="332"/>
        <end position="493"/>
    </location>
</feature>
<evidence type="ECO:0000256" key="6">
    <source>
        <dbReference type="ARBA" id="ARBA00022884"/>
    </source>
</evidence>
<dbReference type="AlphaFoldDB" id="A0AAV9IBZ7"/>
<evidence type="ECO:0000256" key="10">
    <source>
        <dbReference type="SAM" id="MobiDB-lite"/>
    </source>
</evidence>
<dbReference type="Pfam" id="PF00270">
    <property type="entry name" value="DEAD"/>
    <property type="match status" value="1"/>
</dbReference>
<dbReference type="GO" id="GO:0005829">
    <property type="term" value="C:cytosol"/>
    <property type="evidence" value="ECO:0007669"/>
    <property type="project" value="TreeGrafter"/>
</dbReference>
<evidence type="ECO:0000256" key="1">
    <source>
        <dbReference type="ARBA" id="ARBA00012552"/>
    </source>
</evidence>
<reference evidence="13 14" key="1">
    <citation type="submission" date="2022-07" db="EMBL/GenBank/DDBJ databases">
        <title>Genome-wide signatures of adaptation to extreme environments.</title>
        <authorList>
            <person name="Cho C.H."/>
            <person name="Yoon H.S."/>
        </authorList>
    </citation>
    <scope>NUCLEOTIDE SEQUENCE [LARGE SCALE GENOMIC DNA]</scope>
    <source>
        <strain evidence="13 14">108.79 E11</strain>
    </source>
</reference>
<dbReference type="PANTHER" id="PTHR47959:SF15">
    <property type="entry name" value="RNA HELICASE"/>
    <property type="match status" value="1"/>
</dbReference>
<comment type="catalytic activity">
    <reaction evidence="8">
        <text>ATP + H2O = ADP + phosphate + H(+)</text>
        <dbReference type="Rhea" id="RHEA:13065"/>
        <dbReference type="ChEBI" id="CHEBI:15377"/>
        <dbReference type="ChEBI" id="CHEBI:15378"/>
        <dbReference type="ChEBI" id="CHEBI:30616"/>
        <dbReference type="ChEBI" id="CHEBI:43474"/>
        <dbReference type="ChEBI" id="CHEBI:456216"/>
        <dbReference type="EC" id="3.6.4.13"/>
    </reaction>
</comment>
<evidence type="ECO:0000256" key="4">
    <source>
        <dbReference type="ARBA" id="ARBA00022806"/>
    </source>
</evidence>
<dbReference type="SUPFAM" id="SSF52540">
    <property type="entry name" value="P-loop containing nucleoside triphosphate hydrolases"/>
    <property type="match status" value="1"/>
</dbReference>
<comment type="caution">
    <text evidence="13">The sequence shown here is derived from an EMBL/GenBank/DDBJ whole genome shotgun (WGS) entry which is preliminary data.</text>
</comment>
<dbReference type="InterPro" id="IPR014001">
    <property type="entry name" value="Helicase_ATP-bd"/>
</dbReference>
<evidence type="ECO:0000256" key="8">
    <source>
        <dbReference type="ARBA" id="ARBA00047984"/>
    </source>
</evidence>
<dbReference type="GO" id="GO:0003724">
    <property type="term" value="F:RNA helicase activity"/>
    <property type="evidence" value="ECO:0007669"/>
    <property type="project" value="UniProtKB-EC"/>
</dbReference>
<keyword evidence="4 9" id="KW-0347">Helicase</keyword>
<dbReference type="CDD" id="cd17957">
    <property type="entry name" value="DEADc_DDX52"/>
    <property type="match status" value="1"/>
</dbReference>
<gene>
    <name evidence="13" type="ORF">GAYE_SCF06G2774</name>
</gene>
<protein>
    <recommendedName>
        <fullName evidence="1">RNA helicase</fullName>
        <ecNumber evidence="1">3.6.4.13</ecNumber>
    </recommendedName>
</protein>
<proteinExistence type="inferred from homology"/>
<dbReference type="SMART" id="SM00490">
    <property type="entry name" value="HELICc"/>
    <property type="match status" value="1"/>
</dbReference>
<dbReference type="PROSITE" id="PS51194">
    <property type="entry name" value="HELICASE_CTER"/>
    <property type="match status" value="1"/>
</dbReference>
<dbReference type="EC" id="3.6.4.13" evidence="1"/>
<evidence type="ECO:0000256" key="2">
    <source>
        <dbReference type="ARBA" id="ARBA00022741"/>
    </source>
</evidence>
<dbReference type="GO" id="GO:0030490">
    <property type="term" value="P:maturation of SSU-rRNA"/>
    <property type="evidence" value="ECO:0007669"/>
    <property type="project" value="InterPro"/>
</dbReference>
<evidence type="ECO:0000259" key="11">
    <source>
        <dbReference type="PROSITE" id="PS51192"/>
    </source>
</evidence>
<dbReference type="InterPro" id="IPR027417">
    <property type="entry name" value="P-loop_NTPase"/>
</dbReference>
<dbReference type="PANTHER" id="PTHR47959">
    <property type="entry name" value="ATP-DEPENDENT RNA HELICASE RHLE-RELATED"/>
    <property type="match status" value="1"/>
</dbReference>
<dbReference type="InterPro" id="IPR000629">
    <property type="entry name" value="RNA-helicase_DEAD-box_CS"/>
</dbReference>
<keyword evidence="2 9" id="KW-0547">Nucleotide-binding</keyword>
<accession>A0AAV9IBZ7</accession>
<dbReference type="Proteomes" id="UP001300502">
    <property type="component" value="Unassembled WGS sequence"/>
</dbReference>
<feature type="compositionally biased region" description="Basic and acidic residues" evidence="10">
    <location>
        <begin position="505"/>
        <end position="519"/>
    </location>
</feature>
<feature type="domain" description="Helicase ATP-binding" evidence="11">
    <location>
        <begin position="142"/>
        <end position="316"/>
    </location>
</feature>
<evidence type="ECO:0000256" key="7">
    <source>
        <dbReference type="ARBA" id="ARBA00024355"/>
    </source>
</evidence>
<dbReference type="Gene3D" id="3.40.50.300">
    <property type="entry name" value="P-loop containing nucleotide triphosphate hydrolases"/>
    <property type="match status" value="2"/>
</dbReference>
<evidence type="ECO:0000256" key="3">
    <source>
        <dbReference type="ARBA" id="ARBA00022801"/>
    </source>
</evidence>
<keyword evidence="5 9" id="KW-0067">ATP-binding</keyword>
<keyword evidence="6" id="KW-0694">RNA-binding</keyword>
<name>A0AAV9IBZ7_9RHOD</name>
<dbReference type="InterPro" id="IPR001650">
    <property type="entry name" value="Helicase_C-like"/>
</dbReference>
<dbReference type="InterPro" id="IPR044764">
    <property type="entry name" value="DDX52/Rok1_DEADc"/>
</dbReference>
<comment type="similarity">
    <text evidence="7">Belongs to the DEAD box helicase family. DDX52/ROK1 subfamily.</text>
</comment>
<evidence type="ECO:0000259" key="12">
    <source>
        <dbReference type="PROSITE" id="PS51194"/>
    </source>
</evidence>
<dbReference type="SMART" id="SM00487">
    <property type="entry name" value="DEXDc"/>
    <property type="match status" value="1"/>
</dbReference>
<dbReference type="InterPro" id="IPR011545">
    <property type="entry name" value="DEAD/DEAH_box_helicase_dom"/>
</dbReference>